<name>A0A5N6IN51_9EURO</name>
<proteinExistence type="predicted"/>
<protein>
    <submittedName>
        <fullName evidence="2">Uncharacterized protein</fullName>
    </submittedName>
</protein>
<evidence type="ECO:0000313" key="3">
    <source>
        <dbReference type="Proteomes" id="UP000326289"/>
    </source>
</evidence>
<sequence length="265" mass="28483">MLPPPSDSLLHQLQKLAEARAAAQYQTRASPPPPYSRRYAPDLAIAENDSIDRDEPKDADDGDECMSWGSGPSNGSRHHAAPVSIHIDASINVRGNGNTLIIPSVAGPQQGNGPTTPSSLPSSTMQQQQSAQRHRQTKLTDMATSIITALGRASLLPSTEDGSSPVEININSGIKIEGSRNAICTGNSLPSGRSPAKRQYVQIGGVGSLYERDRKRRADSVRPSSLVEYLDYEAFYPLEAQGVTNALHTGATRDAPLKKILIFYL</sequence>
<dbReference type="EMBL" id="ML732907">
    <property type="protein sequence ID" value="KAB8267330.1"/>
    <property type="molecule type" value="Genomic_DNA"/>
</dbReference>
<keyword evidence="3" id="KW-1185">Reference proteome</keyword>
<evidence type="ECO:0000313" key="2">
    <source>
        <dbReference type="EMBL" id="KAB8267330.1"/>
    </source>
</evidence>
<dbReference type="AlphaFoldDB" id="A0A5N6IN51"/>
<feature type="region of interest" description="Disordered" evidence="1">
    <location>
        <begin position="101"/>
        <end position="138"/>
    </location>
</feature>
<reference evidence="2 3" key="1">
    <citation type="submission" date="2019-04" db="EMBL/GenBank/DDBJ databases">
        <title>Fungal friends and foes A comparative genomics study of 23 Aspergillus species from section Flavi.</title>
        <authorList>
            <consortium name="DOE Joint Genome Institute"/>
            <person name="Kjaerbolling I."/>
            <person name="Vesth T.C."/>
            <person name="Frisvad J.C."/>
            <person name="Nybo J.L."/>
            <person name="Theobald S."/>
            <person name="Kildgaard S."/>
            <person name="Petersen T.I."/>
            <person name="Kuo A."/>
            <person name="Sato A."/>
            <person name="Lyhne E.K."/>
            <person name="Kogle M.E."/>
            <person name="Wiebenga A."/>
            <person name="Kun R.S."/>
            <person name="Lubbers R.J."/>
            <person name="Makela M.R."/>
            <person name="Barry K."/>
            <person name="Chovatia M."/>
            <person name="Clum A."/>
            <person name="Daum C."/>
            <person name="Haridas S."/>
            <person name="He G."/>
            <person name="LaButti K."/>
            <person name="Lipzen A."/>
            <person name="Mondo S."/>
            <person name="Pangilinan J."/>
            <person name="Riley R."/>
            <person name="Salamov A."/>
            <person name="Simmons B.A."/>
            <person name="Magnuson J.K."/>
            <person name="Henrissat B."/>
            <person name="Mortensen U.H."/>
            <person name="Larsen T.O."/>
            <person name="De vries R.P."/>
            <person name="Grigoriev I.V."/>
            <person name="Machida M."/>
            <person name="Baker S.E."/>
            <person name="Andersen M.R."/>
        </authorList>
    </citation>
    <scope>NUCLEOTIDE SEQUENCE [LARGE SCALE GENOMIC DNA]</scope>
    <source>
        <strain evidence="2 3">CBS 117635</strain>
    </source>
</reference>
<evidence type="ECO:0000256" key="1">
    <source>
        <dbReference type="SAM" id="MobiDB-lite"/>
    </source>
</evidence>
<feature type="compositionally biased region" description="Low complexity" evidence="1">
    <location>
        <begin position="114"/>
        <end position="131"/>
    </location>
</feature>
<accession>A0A5N6IN51</accession>
<feature type="compositionally biased region" description="Polar residues" evidence="1">
    <location>
        <begin position="101"/>
        <end position="113"/>
    </location>
</feature>
<dbReference type="Proteomes" id="UP000326289">
    <property type="component" value="Unassembled WGS sequence"/>
</dbReference>
<feature type="region of interest" description="Disordered" evidence="1">
    <location>
        <begin position="19"/>
        <end position="79"/>
    </location>
</feature>
<gene>
    <name evidence="2" type="ORF">BDV30DRAFT_231701</name>
</gene>
<organism evidence="2 3">
    <name type="scientific">Aspergillus minisclerotigenes</name>
    <dbReference type="NCBI Taxonomy" id="656917"/>
    <lineage>
        <taxon>Eukaryota</taxon>
        <taxon>Fungi</taxon>
        <taxon>Dikarya</taxon>
        <taxon>Ascomycota</taxon>
        <taxon>Pezizomycotina</taxon>
        <taxon>Eurotiomycetes</taxon>
        <taxon>Eurotiomycetidae</taxon>
        <taxon>Eurotiales</taxon>
        <taxon>Aspergillaceae</taxon>
        <taxon>Aspergillus</taxon>
        <taxon>Aspergillus subgen. Circumdati</taxon>
    </lineage>
</organism>